<evidence type="ECO:0000256" key="2">
    <source>
        <dbReference type="ARBA" id="ARBA00022741"/>
    </source>
</evidence>
<keyword evidence="6" id="KW-1133">Transmembrane helix</keyword>
<evidence type="ECO:0000256" key="6">
    <source>
        <dbReference type="SAM" id="Phobius"/>
    </source>
</evidence>
<proteinExistence type="predicted"/>
<comment type="subcellular location">
    <subcellularLocation>
        <location evidence="1">Membrane</location>
    </subcellularLocation>
</comment>
<dbReference type="NCBIfam" id="TIGR00231">
    <property type="entry name" value="small_GTP"/>
    <property type="match status" value="1"/>
</dbReference>
<evidence type="ECO:0000256" key="1">
    <source>
        <dbReference type="ARBA" id="ARBA00004370"/>
    </source>
</evidence>
<dbReference type="Pfam" id="PF00350">
    <property type="entry name" value="Dynamin_N"/>
    <property type="match status" value="1"/>
</dbReference>
<reference evidence="8 9" key="1">
    <citation type="submission" date="2022-06" db="EMBL/GenBank/DDBJ databases">
        <title>Isolation of gut microbiota from human fecal samples.</title>
        <authorList>
            <person name="Pamer E.G."/>
            <person name="Barat B."/>
            <person name="Waligurski E."/>
            <person name="Medina S."/>
            <person name="Paddock L."/>
            <person name="Mostad J."/>
        </authorList>
    </citation>
    <scope>NUCLEOTIDE SEQUENCE [LARGE SCALE GENOMIC DNA]</scope>
    <source>
        <strain evidence="8 9">DFI.1.1</strain>
    </source>
</reference>
<evidence type="ECO:0000313" key="8">
    <source>
        <dbReference type="EMBL" id="MCQ5343497.1"/>
    </source>
</evidence>
<feature type="domain" description="Dynamin N-terminal" evidence="7">
    <location>
        <begin position="49"/>
        <end position="205"/>
    </location>
</feature>
<dbReference type="EMBL" id="JANGEW010000026">
    <property type="protein sequence ID" value="MCQ5343497.1"/>
    <property type="molecule type" value="Genomic_DNA"/>
</dbReference>
<dbReference type="Proteomes" id="UP001206692">
    <property type="component" value="Unassembled WGS sequence"/>
</dbReference>
<keyword evidence="2" id="KW-0547">Nucleotide-binding</keyword>
<dbReference type="RefSeq" id="WP_062412016.1">
    <property type="nucleotide sequence ID" value="NZ_JAJCIO010000006.1"/>
</dbReference>
<keyword evidence="3" id="KW-0378">Hydrolase</keyword>
<dbReference type="PANTHER" id="PTHR10465">
    <property type="entry name" value="TRANSMEMBRANE GTPASE FZO1"/>
    <property type="match status" value="1"/>
</dbReference>
<name>A0ABT1SUF1_9FIRM</name>
<dbReference type="InterPro" id="IPR005225">
    <property type="entry name" value="Small_GTP-bd"/>
</dbReference>
<dbReference type="PANTHER" id="PTHR10465:SF0">
    <property type="entry name" value="SARCALUMENIN"/>
    <property type="match status" value="1"/>
</dbReference>
<dbReference type="InterPro" id="IPR027094">
    <property type="entry name" value="Mitofusin_fam"/>
</dbReference>
<keyword evidence="9" id="KW-1185">Reference proteome</keyword>
<comment type="caution">
    <text evidence="8">The sequence shown here is derived from an EMBL/GenBank/DDBJ whole genome shotgun (WGS) entry which is preliminary data.</text>
</comment>
<dbReference type="Gene3D" id="3.40.50.300">
    <property type="entry name" value="P-loop containing nucleotide triphosphate hydrolases"/>
    <property type="match status" value="1"/>
</dbReference>
<protein>
    <submittedName>
        <fullName evidence="8">Dynamin family protein</fullName>
    </submittedName>
</protein>
<keyword evidence="4" id="KW-0342">GTP-binding</keyword>
<feature type="transmembrane region" description="Helical" evidence="6">
    <location>
        <begin position="468"/>
        <end position="493"/>
    </location>
</feature>
<dbReference type="SUPFAM" id="SSF52540">
    <property type="entry name" value="P-loop containing nucleoside triphosphate hydrolases"/>
    <property type="match status" value="1"/>
</dbReference>
<keyword evidence="6" id="KW-0812">Transmembrane</keyword>
<gene>
    <name evidence="8" type="ORF">NE675_10760</name>
</gene>
<accession>A0ABT1SUF1</accession>
<sequence>MDVKQHIAQISGRLKQSPLYHDKNFTRLPEIRKELDLLYAKLDQPLHAAILGEVKAGKSTLLNAFAGGNISPTNTTETTACILKITYGTEEEGCIYYKDGSQIAASIDTVYQTLSEHRQEPEFFSQIDYIVIKKNLTGLKQMYLIDTPGLETITALNEEKTTQYFQSVDVVLWVFNGNYLGQSDVNEHLRHLSRMGKPIVAIINRIDQVDGDPQELVDYLDDQLGIYVQAIFPLSAQKAYDGIMNQDEAAVEASGFSALYRYLDEHIERKADQVQMDSIINSVKALEEQIRLLHKQALEQIEMKMRTYLELDEQIQYNGNLMLQTIMSRAQTWVQHDFLSNAEQTIRNRINDQSFFNTTSKEVLHREMGQLLAEDRLQQEINGFLGQLQQDIYREWHGRLSQIDTELSQLYQEHQIKHDLEISQLQHAFAGQTGMDSMKDSVLIAGAAGGALSVYSAILGPAASSVTIGSAVGAIMPPILLAGAAVGLVSGYARSKKQKSNQTMMANEVLDRIRSQVSRELLPSLEQHLQQLCLQTGEEAKREFVEKNFDGRRVDELKDLVERLQLFLKEANEETVAQLPPHRT</sequence>
<evidence type="ECO:0000256" key="3">
    <source>
        <dbReference type="ARBA" id="ARBA00022801"/>
    </source>
</evidence>
<dbReference type="InterPro" id="IPR027417">
    <property type="entry name" value="P-loop_NTPase"/>
</dbReference>
<evidence type="ECO:0000256" key="5">
    <source>
        <dbReference type="ARBA" id="ARBA00023136"/>
    </source>
</evidence>
<evidence type="ECO:0000256" key="4">
    <source>
        <dbReference type="ARBA" id="ARBA00023134"/>
    </source>
</evidence>
<feature type="transmembrane region" description="Helical" evidence="6">
    <location>
        <begin position="442"/>
        <end position="462"/>
    </location>
</feature>
<organism evidence="8 9">
    <name type="scientific">Megasphaera massiliensis</name>
    <dbReference type="NCBI Taxonomy" id="1232428"/>
    <lineage>
        <taxon>Bacteria</taxon>
        <taxon>Bacillati</taxon>
        <taxon>Bacillota</taxon>
        <taxon>Negativicutes</taxon>
        <taxon>Veillonellales</taxon>
        <taxon>Veillonellaceae</taxon>
        <taxon>Megasphaera</taxon>
    </lineage>
</organism>
<evidence type="ECO:0000313" key="9">
    <source>
        <dbReference type="Proteomes" id="UP001206692"/>
    </source>
</evidence>
<keyword evidence="5 6" id="KW-0472">Membrane</keyword>
<dbReference type="InterPro" id="IPR045063">
    <property type="entry name" value="Dynamin_N"/>
</dbReference>
<evidence type="ECO:0000259" key="7">
    <source>
        <dbReference type="Pfam" id="PF00350"/>
    </source>
</evidence>